<comment type="caution">
    <text evidence="2">The sequence shown here is derived from an EMBL/GenBank/DDBJ whole genome shotgun (WGS) entry which is preliminary data.</text>
</comment>
<accession>A0ABQ9Y9I9</accession>
<organism evidence="2 3">
    <name type="scientific">Blattamonas nauphoetae</name>
    <dbReference type="NCBI Taxonomy" id="2049346"/>
    <lineage>
        <taxon>Eukaryota</taxon>
        <taxon>Metamonada</taxon>
        <taxon>Preaxostyla</taxon>
        <taxon>Oxymonadida</taxon>
        <taxon>Blattamonas</taxon>
    </lineage>
</organism>
<feature type="region of interest" description="Disordered" evidence="1">
    <location>
        <begin position="345"/>
        <end position="433"/>
    </location>
</feature>
<feature type="compositionally biased region" description="Polar residues" evidence="1">
    <location>
        <begin position="367"/>
        <end position="379"/>
    </location>
</feature>
<dbReference type="EMBL" id="JARBJD010000023">
    <property type="protein sequence ID" value="KAK2960397.1"/>
    <property type="molecule type" value="Genomic_DNA"/>
</dbReference>
<evidence type="ECO:0000256" key="1">
    <source>
        <dbReference type="SAM" id="MobiDB-lite"/>
    </source>
</evidence>
<evidence type="ECO:0000313" key="3">
    <source>
        <dbReference type="Proteomes" id="UP001281761"/>
    </source>
</evidence>
<gene>
    <name evidence="2" type="ORF">BLNAU_4614</name>
</gene>
<keyword evidence="3" id="KW-1185">Reference proteome</keyword>
<dbReference type="Proteomes" id="UP001281761">
    <property type="component" value="Unassembled WGS sequence"/>
</dbReference>
<feature type="compositionally biased region" description="Polar residues" evidence="1">
    <location>
        <begin position="239"/>
        <end position="278"/>
    </location>
</feature>
<protein>
    <submittedName>
        <fullName evidence="2">Uncharacterized protein</fullName>
    </submittedName>
</protein>
<proteinExistence type="predicted"/>
<name>A0ABQ9Y9I9_9EUKA</name>
<evidence type="ECO:0000313" key="2">
    <source>
        <dbReference type="EMBL" id="KAK2960397.1"/>
    </source>
</evidence>
<dbReference type="InterPro" id="IPR016024">
    <property type="entry name" value="ARM-type_fold"/>
</dbReference>
<feature type="region of interest" description="Disordered" evidence="1">
    <location>
        <begin position="206"/>
        <end position="306"/>
    </location>
</feature>
<reference evidence="2 3" key="1">
    <citation type="journal article" date="2022" name="bioRxiv">
        <title>Genomics of Preaxostyla Flagellates Illuminates Evolutionary Transitions and the Path Towards Mitochondrial Loss.</title>
        <authorList>
            <person name="Novak L.V.F."/>
            <person name="Treitli S.C."/>
            <person name="Pyrih J."/>
            <person name="Halakuc P."/>
            <person name="Pipaliya S.V."/>
            <person name="Vacek V."/>
            <person name="Brzon O."/>
            <person name="Soukal P."/>
            <person name="Eme L."/>
            <person name="Dacks J.B."/>
            <person name="Karnkowska A."/>
            <person name="Elias M."/>
            <person name="Hampl V."/>
        </authorList>
    </citation>
    <scope>NUCLEOTIDE SEQUENCE [LARGE SCALE GENOMIC DNA]</scope>
    <source>
        <strain evidence="2">NAU3</strain>
        <tissue evidence="2">Gut</tissue>
    </source>
</reference>
<sequence length="974" mass="108908">MYTHDAPASSQTSSIATLKPLVNGLSRKTSAEALASINSLTALAYRADSPNDPILNSKELIEEVCRRISHNSDKKTQLQCHVLLSILSERVSPESAPIQRSIHIQTAILLLETRSLLYIKPAISMISNDITNHKEILQDYIDRGLLIVLDQIAEHMRNPDLLSPLTMILSTVDHRFKSKYESQTSSIKKKCGLVTSSTLSLTQSIYSTPQTSTTRPIAESTRPIPPPLTLSTIKPPKIQLSTIKSPNTSTIRSQKPLSSPHQQQQSTKTEVKPSSNTAKLEAKKPSPSTPVERKDSGTRIPPMNPKKILSIVRDESSHAQTERVSLIAESANHSKTPKEKTIIQVLSDSESETVENPLVRNKRQTRRQSQVQDEPNTIKPTAKSAPKRGSEPPKRKKPKTPPKPKAPEPKPVSSSALLEITPRGRAKKPPASDESFLPDWFYTRSRRDDIVTTPFLGTDFDHAAEKKANPAFGLPLMSNHEMEELRSRLMGFSDVSQWDTILSEISVKITPAGLHVRRNKLALVQILSVLEDIFVMQALIAPFRHPLISASPTLLNGITAKLNDAYRSVEEANRHSTANSPDSDLLSRLKFRLVACLSVLSKATRHWSAQSYLFRYLEHIVLEQYEAEDRLQEGQKQSGLDDLVLEKAALSLSFLMETHTSAMNPFSTSPQEFCAIVVGFLLCKPYSIQFALLRLCRSLIQPHSYWRQPFVNYRPSFILHNLSSLVQGGVMSNNFIIPVLWASVVFSVVSNKGVHISDVLENSLGNDAGMILGIFQSWKEGDWGEDHLTEQKREATEELTKIVDSLLRERSVSVVSSNAIQLMAVGIVNSLMIQSTTSVEEVLWHCSEFLPRFFNSLTKDFSANPKDVAVDDDDSDEERGDNSTYLSDDELTIPKLELAGSGVSEEEHAFVADPEYQSSLYAKHQVRMEYDKGIRLLTEVGFMEALYFHFSNQTSGKYKKMNSWARVVWSKLYL</sequence>
<dbReference type="SUPFAM" id="SSF48371">
    <property type="entry name" value="ARM repeat"/>
    <property type="match status" value="1"/>
</dbReference>